<sequence>AVPPERLGIANGLRMTIQNVGNVLSTALCLALAASALVQAERHLLYQGAASGISPDSIGDLVDGYQRAFTLLLVASLCATLTSFSNSRPRNPDA</sequence>
<evidence type="ECO:0000313" key="1">
    <source>
        <dbReference type="EMBL" id="MFD0851365.1"/>
    </source>
</evidence>
<reference evidence="2" key="1">
    <citation type="journal article" date="2019" name="Int. J. Syst. Evol. Microbiol.">
        <title>The Global Catalogue of Microorganisms (GCM) 10K type strain sequencing project: providing services to taxonomists for standard genome sequencing and annotation.</title>
        <authorList>
            <consortium name="The Broad Institute Genomics Platform"/>
            <consortium name="The Broad Institute Genome Sequencing Center for Infectious Disease"/>
            <person name="Wu L."/>
            <person name="Ma J."/>
        </authorList>
    </citation>
    <scope>NUCLEOTIDE SEQUENCE [LARGE SCALE GENOMIC DNA]</scope>
    <source>
        <strain evidence="2">JCM 31696</strain>
    </source>
</reference>
<name>A0ABW3CA31_9ACTN</name>
<gene>
    <name evidence="1" type="ORF">ACFQ07_04005</name>
</gene>
<keyword evidence="2" id="KW-1185">Reference proteome</keyword>
<feature type="non-terminal residue" evidence="1">
    <location>
        <position position="1"/>
    </location>
</feature>
<accession>A0ABW3CA31</accession>
<proteinExistence type="predicted"/>
<protein>
    <submittedName>
        <fullName evidence="1">MFS transporter</fullName>
    </submittedName>
</protein>
<dbReference type="InterPro" id="IPR036259">
    <property type="entry name" value="MFS_trans_sf"/>
</dbReference>
<organism evidence="1 2">
    <name type="scientific">Actinomadura adrarensis</name>
    <dbReference type="NCBI Taxonomy" id="1819600"/>
    <lineage>
        <taxon>Bacteria</taxon>
        <taxon>Bacillati</taxon>
        <taxon>Actinomycetota</taxon>
        <taxon>Actinomycetes</taxon>
        <taxon>Streptosporangiales</taxon>
        <taxon>Thermomonosporaceae</taxon>
        <taxon>Actinomadura</taxon>
    </lineage>
</organism>
<evidence type="ECO:0000313" key="2">
    <source>
        <dbReference type="Proteomes" id="UP001597083"/>
    </source>
</evidence>
<dbReference type="EMBL" id="JBHTIR010000401">
    <property type="protein sequence ID" value="MFD0851365.1"/>
    <property type="molecule type" value="Genomic_DNA"/>
</dbReference>
<comment type="caution">
    <text evidence="1">The sequence shown here is derived from an EMBL/GenBank/DDBJ whole genome shotgun (WGS) entry which is preliminary data.</text>
</comment>
<dbReference type="SUPFAM" id="SSF103473">
    <property type="entry name" value="MFS general substrate transporter"/>
    <property type="match status" value="1"/>
</dbReference>
<dbReference type="Proteomes" id="UP001597083">
    <property type="component" value="Unassembled WGS sequence"/>
</dbReference>